<feature type="domain" description="Probable transposase IS891/IS1136/IS1341" evidence="8">
    <location>
        <begin position="165"/>
        <end position="278"/>
    </location>
</feature>
<dbReference type="EMBL" id="JBHMEP010000026">
    <property type="protein sequence ID" value="MFB9137837.1"/>
    <property type="molecule type" value="Genomic_DNA"/>
</dbReference>
<evidence type="ECO:0000256" key="3">
    <source>
        <dbReference type="ARBA" id="ARBA00022578"/>
    </source>
</evidence>
<comment type="caution">
    <text evidence="11">The sequence shown here is derived from an EMBL/GenBank/DDBJ whole genome shotgun (WGS) entry which is preliminary data.</text>
</comment>
<dbReference type="InterPro" id="IPR051399">
    <property type="entry name" value="RNA-guided_DNA_endo/Transpos"/>
</dbReference>
<evidence type="ECO:0000256" key="4">
    <source>
        <dbReference type="ARBA" id="ARBA00022723"/>
    </source>
</evidence>
<dbReference type="NCBIfam" id="TIGR01766">
    <property type="entry name" value="IS200/IS605 family accessory protein TnpB-like domain"/>
    <property type="match status" value="1"/>
</dbReference>
<feature type="domain" description="Transposase putative helix-turn-helix" evidence="10">
    <location>
        <begin position="2"/>
        <end position="37"/>
    </location>
</feature>
<keyword evidence="5" id="KW-0862">Zinc</keyword>
<dbReference type="NCBIfam" id="NF040570">
    <property type="entry name" value="guided_TnpB"/>
    <property type="match status" value="1"/>
</dbReference>
<keyword evidence="4" id="KW-0479">Metal-binding</keyword>
<dbReference type="Pfam" id="PF07282">
    <property type="entry name" value="Cas12f1-like_TNB"/>
    <property type="match status" value="1"/>
</dbReference>
<dbReference type="Pfam" id="PF01385">
    <property type="entry name" value="OrfB_IS605"/>
    <property type="match status" value="1"/>
</dbReference>
<keyword evidence="11" id="KW-0255">Endonuclease</keyword>
<evidence type="ECO:0000313" key="11">
    <source>
        <dbReference type="EMBL" id="MFB9137837.1"/>
    </source>
</evidence>
<feature type="domain" description="Cas12f1-like TNB" evidence="9">
    <location>
        <begin position="290"/>
        <end position="357"/>
    </location>
</feature>
<comment type="similarity">
    <text evidence="2">In the N-terminal section; belongs to the transposase 2 family.</text>
</comment>
<dbReference type="InterPro" id="IPR001959">
    <property type="entry name" value="Transposase"/>
</dbReference>
<organism evidence="11 12">
    <name type="scientific">Vibrio olivae</name>
    <dbReference type="NCBI Taxonomy" id="1243002"/>
    <lineage>
        <taxon>Bacteria</taxon>
        <taxon>Pseudomonadati</taxon>
        <taxon>Pseudomonadota</taxon>
        <taxon>Gammaproteobacteria</taxon>
        <taxon>Vibrionales</taxon>
        <taxon>Vibrionaceae</taxon>
        <taxon>Vibrio</taxon>
    </lineage>
</organism>
<dbReference type="InterPro" id="IPR021027">
    <property type="entry name" value="Transposase_put_HTH"/>
</dbReference>
<evidence type="ECO:0000256" key="1">
    <source>
        <dbReference type="ARBA" id="ARBA00008761"/>
    </source>
</evidence>
<keyword evidence="6" id="KW-0238">DNA-binding</keyword>
<sequence>MMSLIKRSYKYRMYPNKTQEELLAKTFGCVRVVWNACVDSFNSYDKETNPNPKFPTKSDLVIEKPWLNEVSSATLQQKQRDFIEFSRQYFNKNRKEKLGKPNYKNKHDNQSFRLPFPKFKITNNKIRIEKIGWVKIVIDRGVPDNARFISCTVSKNRAGQYFVSVLVETEQCYEQKTSKTVGVDLGIKTLATLSDGIAVENPHFLCENQAKLKRMQRHLSRKKLGSNRRNKCRLKVSRLHRDIANKRSWYMHNLTTMLVNNYDVICIENLNASGMLQNHKLAGSVYDASFSMFRNQLEYKCRWYGKELIVIDRFYPSSKTCSRCGWKNKDLKLSDRTFVCKDCGMEIDRDLNAAINIQAVGVDAAIRTQSSRVASCVEASKME</sequence>
<dbReference type="Proteomes" id="UP001589645">
    <property type="component" value="Unassembled WGS sequence"/>
</dbReference>
<proteinExistence type="inferred from homology"/>
<keyword evidence="11" id="KW-0540">Nuclease</keyword>
<evidence type="ECO:0000256" key="2">
    <source>
        <dbReference type="ARBA" id="ARBA00011044"/>
    </source>
</evidence>
<name>A0ABV5HVC3_9VIBR</name>
<evidence type="ECO:0000256" key="7">
    <source>
        <dbReference type="ARBA" id="ARBA00023172"/>
    </source>
</evidence>
<evidence type="ECO:0000256" key="5">
    <source>
        <dbReference type="ARBA" id="ARBA00022833"/>
    </source>
</evidence>
<evidence type="ECO:0000259" key="10">
    <source>
        <dbReference type="Pfam" id="PF12323"/>
    </source>
</evidence>
<dbReference type="GO" id="GO:0004519">
    <property type="term" value="F:endonuclease activity"/>
    <property type="evidence" value="ECO:0007669"/>
    <property type="project" value="UniProtKB-KW"/>
</dbReference>
<comment type="similarity">
    <text evidence="1">In the C-terminal section; belongs to the transposase 35 family.</text>
</comment>
<gene>
    <name evidence="11" type="ORF">ACFFUV_23085</name>
</gene>
<dbReference type="PANTHER" id="PTHR30405">
    <property type="entry name" value="TRANSPOSASE"/>
    <property type="match status" value="1"/>
</dbReference>
<reference evidence="11 12" key="1">
    <citation type="submission" date="2024-09" db="EMBL/GenBank/DDBJ databases">
        <authorList>
            <person name="Sun Q."/>
            <person name="Mori K."/>
        </authorList>
    </citation>
    <scope>NUCLEOTIDE SEQUENCE [LARGE SCALE GENOMIC DNA]</scope>
    <source>
        <strain evidence="11 12">CECT 8064</strain>
    </source>
</reference>
<keyword evidence="12" id="KW-1185">Reference proteome</keyword>
<dbReference type="RefSeq" id="WP_390198198.1">
    <property type="nucleotide sequence ID" value="NZ_JBHMEP010000026.1"/>
</dbReference>
<evidence type="ECO:0000259" key="9">
    <source>
        <dbReference type="Pfam" id="PF07282"/>
    </source>
</evidence>
<dbReference type="InterPro" id="IPR010095">
    <property type="entry name" value="Cas12f1-like_TNB"/>
</dbReference>
<evidence type="ECO:0000259" key="8">
    <source>
        <dbReference type="Pfam" id="PF01385"/>
    </source>
</evidence>
<keyword evidence="3" id="KW-0815">Transposition</keyword>
<dbReference type="PANTHER" id="PTHR30405:SF11">
    <property type="entry name" value="RNA-GUIDED DNA ENDONUCLEASE RV2885C-RELATED"/>
    <property type="match status" value="1"/>
</dbReference>
<accession>A0ABV5HVC3</accession>
<protein>
    <submittedName>
        <fullName evidence="11">RNA-guided endonuclease InsQ/TnpB family protein</fullName>
    </submittedName>
</protein>
<evidence type="ECO:0000313" key="12">
    <source>
        <dbReference type="Proteomes" id="UP001589645"/>
    </source>
</evidence>
<keyword evidence="11" id="KW-0378">Hydrolase</keyword>
<dbReference type="Pfam" id="PF12323">
    <property type="entry name" value="HTH_OrfB_IS605"/>
    <property type="match status" value="1"/>
</dbReference>
<keyword evidence="7" id="KW-0233">DNA recombination</keyword>
<evidence type="ECO:0000256" key="6">
    <source>
        <dbReference type="ARBA" id="ARBA00023125"/>
    </source>
</evidence>